<dbReference type="PANTHER" id="PTHR19845:SF0">
    <property type="entry name" value="KATANIN P80 WD40 REPEAT-CONTAINING SUBUNIT B1"/>
    <property type="match status" value="1"/>
</dbReference>
<evidence type="ECO:0000256" key="7">
    <source>
        <dbReference type="SAM" id="MobiDB-lite"/>
    </source>
</evidence>
<dbReference type="Pfam" id="PF00400">
    <property type="entry name" value="WD40"/>
    <property type="match status" value="2"/>
</dbReference>
<evidence type="ECO:0000256" key="1">
    <source>
        <dbReference type="ARBA" id="ARBA00004245"/>
    </source>
</evidence>
<gene>
    <name evidence="9" type="ORF">HERI1096_LOCUS31883</name>
</gene>
<sequence length="563" mass="59202">MGRLVYEFTQHSGAITAVAIHPTEFLMATAATDRTLRLWDLERFEQVCCMPPESGQVRRVAFSDDGQALLAGGEESLKVWGWEPVCCLEHAEVRWGRLSDMGIGPNQQLVAGSVREAVVAVWNVDLKAMKPFSTVGEGAAAPVLASAASGTPCSPANSGSAPSPGISARGGGRGWSLVPPAAYSPTECRPPDAQPVAIFVPGSEVSAATPAQHDCSADAAILPDEAPFVRGAADEVTASCARLHIADCRARISAVRTQSKDSRQATTDGVVGTQADKHADKHADKQAEVMGAVDATSRQASERRSIGTSMGDSISRPSDASACSSPVSASTAPSAPSVGAPRIKGNGFEHPSCAPPPPSTTSPHGQLSDLATYLPMQGAAQSSRPGFNGGGRVFALLENADAHRSQLSSRLAALRSLRRLWDAGDVRKMLQLLRRGEPAVSADLIRAGVLRVSGLDLEDVSLALPTLASLLRTPHIEYQLVALEAASQMLHNFGPLITANRAVPQDAFGVDLSAEARQQRCQACFELFCELRKMLNHLIAGHGPTRDSAVSLRAKMQGVLGID</sequence>
<accession>A0A7S3BMS7</accession>
<evidence type="ECO:0000256" key="4">
    <source>
        <dbReference type="ARBA" id="ARBA00022737"/>
    </source>
</evidence>
<feature type="region of interest" description="Disordered" evidence="7">
    <location>
        <begin position="255"/>
        <end position="366"/>
    </location>
</feature>
<proteinExistence type="predicted"/>
<keyword evidence="4" id="KW-0677">Repeat</keyword>
<dbReference type="PROSITE" id="PS00678">
    <property type="entry name" value="WD_REPEATS_1"/>
    <property type="match status" value="1"/>
</dbReference>
<feature type="domain" description="Katanin p80 subunit C-terminal" evidence="8">
    <location>
        <begin position="405"/>
        <end position="553"/>
    </location>
</feature>
<dbReference type="PANTHER" id="PTHR19845">
    <property type="entry name" value="KATANIN P80 SUBUNIT"/>
    <property type="match status" value="1"/>
</dbReference>
<dbReference type="SMART" id="SM00320">
    <property type="entry name" value="WD40"/>
    <property type="match status" value="2"/>
</dbReference>
<dbReference type="GO" id="GO:0007019">
    <property type="term" value="P:microtubule depolymerization"/>
    <property type="evidence" value="ECO:0007669"/>
    <property type="project" value="TreeGrafter"/>
</dbReference>
<keyword evidence="2" id="KW-0963">Cytoplasm</keyword>
<keyword evidence="5" id="KW-0206">Cytoskeleton</keyword>
<dbReference type="AlphaFoldDB" id="A0A7S3BMS7"/>
<dbReference type="GO" id="GO:0008017">
    <property type="term" value="F:microtubule binding"/>
    <property type="evidence" value="ECO:0007669"/>
    <property type="project" value="InterPro"/>
</dbReference>
<feature type="compositionally biased region" description="Basic and acidic residues" evidence="7">
    <location>
        <begin position="275"/>
        <end position="287"/>
    </location>
</feature>
<evidence type="ECO:0000256" key="2">
    <source>
        <dbReference type="ARBA" id="ARBA00022490"/>
    </source>
</evidence>
<feature type="region of interest" description="Disordered" evidence="7">
    <location>
        <begin position="151"/>
        <end position="171"/>
    </location>
</feature>
<dbReference type="PROSITE" id="PS50294">
    <property type="entry name" value="WD_REPEATS_REGION"/>
    <property type="match status" value="1"/>
</dbReference>
<evidence type="ECO:0000256" key="3">
    <source>
        <dbReference type="ARBA" id="ARBA00022574"/>
    </source>
</evidence>
<protein>
    <recommendedName>
        <fullName evidence="8">Katanin p80 subunit C-terminal domain-containing protein</fullName>
    </recommendedName>
</protein>
<evidence type="ECO:0000313" key="9">
    <source>
        <dbReference type="EMBL" id="CAE0137723.1"/>
    </source>
</evidence>
<dbReference type="Gene3D" id="2.130.10.10">
    <property type="entry name" value="YVTN repeat-like/Quinoprotein amine dehydrogenase"/>
    <property type="match status" value="1"/>
</dbReference>
<dbReference type="InterPro" id="IPR001680">
    <property type="entry name" value="WD40_rpt"/>
</dbReference>
<keyword evidence="3 6" id="KW-0853">WD repeat</keyword>
<evidence type="ECO:0000256" key="5">
    <source>
        <dbReference type="ARBA" id="ARBA00023212"/>
    </source>
</evidence>
<dbReference type="GO" id="GO:0008352">
    <property type="term" value="C:katanin complex"/>
    <property type="evidence" value="ECO:0007669"/>
    <property type="project" value="TreeGrafter"/>
</dbReference>
<dbReference type="InterPro" id="IPR019775">
    <property type="entry name" value="WD40_repeat_CS"/>
</dbReference>
<organism evidence="9">
    <name type="scientific">Haptolina ericina</name>
    <dbReference type="NCBI Taxonomy" id="156174"/>
    <lineage>
        <taxon>Eukaryota</taxon>
        <taxon>Haptista</taxon>
        <taxon>Haptophyta</taxon>
        <taxon>Prymnesiophyceae</taxon>
        <taxon>Prymnesiales</taxon>
        <taxon>Prymnesiaceae</taxon>
        <taxon>Haptolina</taxon>
    </lineage>
</organism>
<evidence type="ECO:0000259" key="8">
    <source>
        <dbReference type="Pfam" id="PF13925"/>
    </source>
</evidence>
<dbReference type="InterPro" id="IPR015943">
    <property type="entry name" value="WD40/YVTN_repeat-like_dom_sf"/>
</dbReference>
<dbReference type="EMBL" id="HBHX01057763">
    <property type="protein sequence ID" value="CAE0137723.1"/>
    <property type="molecule type" value="Transcribed_RNA"/>
</dbReference>
<dbReference type="Pfam" id="PF13925">
    <property type="entry name" value="Katanin_con80"/>
    <property type="match status" value="1"/>
</dbReference>
<dbReference type="SUPFAM" id="SSF50978">
    <property type="entry name" value="WD40 repeat-like"/>
    <property type="match status" value="1"/>
</dbReference>
<evidence type="ECO:0000256" key="6">
    <source>
        <dbReference type="PROSITE-ProRule" id="PRU00221"/>
    </source>
</evidence>
<feature type="repeat" description="WD" evidence="6">
    <location>
        <begin position="8"/>
        <end position="42"/>
    </location>
</feature>
<dbReference type="PROSITE" id="PS50082">
    <property type="entry name" value="WD_REPEATS_2"/>
    <property type="match status" value="1"/>
</dbReference>
<comment type="subcellular location">
    <subcellularLocation>
        <location evidence="1">Cytoplasm</location>
        <location evidence="1">Cytoskeleton</location>
    </subcellularLocation>
</comment>
<dbReference type="InterPro" id="IPR036322">
    <property type="entry name" value="WD40_repeat_dom_sf"/>
</dbReference>
<feature type="compositionally biased region" description="Low complexity" evidence="7">
    <location>
        <begin position="151"/>
        <end position="167"/>
    </location>
</feature>
<feature type="compositionally biased region" description="Polar residues" evidence="7">
    <location>
        <begin position="306"/>
        <end position="316"/>
    </location>
</feature>
<reference evidence="9" key="1">
    <citation type="submission" date="2021-01" db="EMBL/GenBank/DDBJ databases">
        <authorList>
            <person name="Corre E."/>
            <person name="Pelletier E."/>
            <person name="Niang G."/>
            <person name="Scheremetjew M."/>
            <person name="Finn R."/>
            <person name="Kale V."/>
            <person name="Holt S."/>
            <person name="Cochrane G."/>
            <person name="Meng A."/>
            <person name="Brown T."/>
            <person name="Cohen L."/>
        </authorList>
    </citation>
    <scope>NUCLEOTIDE SEQUENCE</scope>
    <source>
        <strain evidence="9">CCMP281</strain>
    </source>
</reference>
<dbReference type="InterPro" id="IPR028021">
    <property type="entry name" value="Katanin_C-terminal"/>
</dbReference>
<feature type="compositionally biased region" description="Low complexity" evidence="7">
    <location>
        <begin position="317"/>
        <end position="341"/>
    </location>
</feature>
<name>A0A7S3BMS7_9EUKA</name>